<evidence type="ECO:0000313" key="6">
    <source>
        <dbReference type="Proteomes" id="UP000094271"/>
    </source>
</evidence>
<dbReference type="Pfam" id="PF00534">
    <property type="entry name" value="Glycos_transf_1"/>
    <property type="match status" value="1"/>
</dbReference>
<evidence type="ECO:0000313" key="5">
    <source>
        <dbReference type="Proteomes" id="UP000094067"/>
    </source>
</evidence>
<dbReference type="Pfam" id="PF13439">
    <property type="entry name" value="Glyco_transf_4"/>
    <property type="match status" value="1"/>
</dbReference>
<keyword evidence="3" id="KW-0328">Glycosyltransferase</keyword>
<dbReference type="EC" id="2.4.1.-" evidence="3"/>
<dbReference type="OrthoDB" id="9802525at2"/>
<evidence type="ECO:0000313" key="3">
    <source>
        <dbReference type="EMBL" id="ODM03761.1"/>
    </source>
</evidence>
<feature type="domain" description="Glycosyl transferase family 1" evidence="1">
    <location>
        <begin position="210"/>
        <end position="369"/>
    </location>
</feature>
<dbReference type="PANTHER" id="PTHR45947">
    <property type="entry name" value="SULFOQUINOVOSYL TRANSFERASE SQD2"/>
    <property type="match status" value="1"/>
</dbReference>
<sequence>MRIAMMTNNYKPFVGGVPISIERLADSLRALGNTVYIFAPDYKSNVPDDEYTFRFPTTQKRIAGAVPVPSLMYHHVKGIISTLAIDLIHVHHPVMIGNVATRLGKELHIPVVFTYHTRYEQYLHYLKPLGYLQNKANEGSVFGKLIIGFVQEQIVQRYLNYFIKKCDMVFAPTESIQKRLKQYDFYTPVNIAPTGLPENSFEAHSGATEIRQRYLQGKKYLFCTVSRLAKEKNLSFMLQGIAKAKKQSGDIFNVIVIGDGQDKNYLLNQSANLGIDKNVFFIGEIPNQMIPDYHQACDLFLFSSKSETQGIVLLEAMAAYLPVIAINATGVADVVENGQNGILSTDSTEEWAKNLVFIMKNRNVLTGMRIGARRTAQRYSEKIIAARILSHYQYLQKNYQAEQWLYYHLGRNYQTILLKENY</sequence>
<dbReference type="GO" id="GO:0016757">
    <property type="term" value="F:glycosyltransferase activity"/>
    <property type="evidence" value="ECO:0007669"/>
    <property type="project" value="UniProtKB-KW"/>
</dbReference>
<dbReference type="InterPro" id="IPR028098">
    <property type="entry name" value="Glyco_trans_4-like_N"/>
</dbReference>
<evidence type="ECO:0000259" key="2">
    <source>
        <dbReference type="Pfam" id="PF13439"/>
    </source>
</evidence>
<proteinExistence type="predicted"/>
<dbReference type="RefSeq" id="WP_021639909.1">
    <property type="nucleotide sequence ID" value="NZ_MCGH01000003.1"/>
</dbReference>
<dbReference type="Proteomes" id="UP000094067">
    <property type="component" value="Unassembled WGS sequence"/>
</dbReference>
<comment type="caution">
    <text evidence="3">The sequence shown here is derived from an EMBL/GenBank/DDBJ whole genome shotgun (WGS) entry which is preliminary data.</text>
</comment>
<dbReference type="EMBL" id="MCGH01000003">
    <property type="protein sequence ID" value="ODM03761.1"/>
    <property type="molecule type" value="Genomic_DNA"/>
</dbReference>
<feature type="domain" description="Glycosyltransferase subfamily 4-like N-terminal" evidence="2">
    <location>
        <begin position="14"/>
        <end position="196"/>
    </location>
</feature>
<dbReference type="InterPro" id="IPR001296">
    <property type="entry name" value="Glyco_trans_1"/>
</dbReference>
<dbReference type="EMBL" id="MEHA01000025">
    <property type="protein sequence ID" value="ODR46059.1"/>
    <property type="molecule type" value="Genomic_DNA"/>
</dbReference>
<dbReference type="InterPro" id="IPR050194">
    <property type="entry name" value="Glycosyltransferase_grp1"/>
</dbReference>
<accession>A0A1E3A5T9</accession>
<reference evidence="4 6" key="2">
    <citation type="submission" date="2016-08" db="EMBL/GenBank/DDBJ databases">
        <authorList>
            <person name="Seilhamer J.J."/>
        </authorList>
    </citation>
    <scope>NUCLEOTIDE SEQUENCE [LARGE SCALE GENOMIC DNA]</scope>
    <source>
        <strain evidence="4 6">NML150140-1</strain>
    </source>
</reference>
<dbReference type="SUPFAM" id="SSF53756">
    <property type="entry name" value="UDP-Glycosyltransferase/glycogen phosphorylase"/>
    <property type="match status" value="1"/>
</dbReference>
<name>A0A1E3A5T9_9FIRM</name>
<evidence type="ECO:0000259" key="1">
    <source>
        <dbReference type="Pfam" id="PF00534"/>
    </source>
</evidence>
<keyword evidence="3" id="KW-0808">Transferase</keyword>
<reference evidence="3 5" key="1">
    <citation type="submission" date="2016-07" db="EMBL/GenBank/DDBJ databases">
        <title>Characterization of isolates of Eisenbergiella tayi derived from blood cultures, using whole genome sequencing.</title>
        <authorList>
            <person name="Burdz T."/>
            <person name="Wiebe D."/>
            <person name="Huynh C."/>
            <person name="Bernard K."/>
        </authorList>
    </citation>
    <scope>NUCLEOTIDE SEQUENCE [LARGE SCALE GENOMIC DNA]</scope>
    <source>
        <strain evidence="3 5">NML 110608</strain>
    </source>
</reference>
<dbReference type="PATRIC" id="fig|1432052.4.peg.5067"/>
<gene>
    <name evidence="3" type="primary">mgs_1</name>
    <name evidence="4" type="ORF">BEI59_25880</name>
    <name evidence="3" type="ORF">BEI61_04563</name>
</gene>
<protein>
    <submittedName>
        <fullName evidence="3">Alpha-monoglucosyldiacylglycerol synthase</fullName>
        <ecNumber evidence="3">2.4.1.-</ecNumber>
    </submittedName>
</protein>
<dbReference type="Gene3D" id="3.40.50.2000">
    <property type="entry name" value="Glycogen Phosphorylase B"/>
    <property type="match status" value="2"/>
</dbReference>
<organism evidence="3 5">
    <name type="scientific">Eisenbergiella tayi</name>
    <dbReference type="NCBI Taxonomy" id="1432052"/>
    <lineage>
        <taxon>Bacteria</taxon>
        <taxon>Bacillati</taxon>
        <taxon>Bacillota</taxon>
        <taxon>Clostridia</taxon>
        <taxon>Lachnospirales</taxon>
        <taxon>Lachnospiraceae</taxon>
        <taxon>Eisenbergiella</taxon>
    </lineage>
</organism>
<evidence type="ECO:0000313" key="4">
    <source>
        <dbReference type="EMBL" id="ODR46059.1"/>
    </source>
</evidence>
<dbReference type="AlphaFoldDB" id="A0A1E3A5T9"/>
<dbReference type="PANTHER" id="PTHR45947:SF3">
    <property type="entry name" value="SULFOQUINOVOSYL TRANSFERASE SQD2"/>
    <property type="match status" value="1"/>
</dbReference>
<dbReference type="Proteomes" id="UP000094271">
    <property type="component" value="Unassembled WGS sequence"/>
</dbReference>